<dbReference type="InterPro" id="IPR050653">
    <property type="entry name" value="Prot_Inhib_GrowthFact_Antg"/>
</dbReference>
<evidence type="ECO:0000259" key="4">
    <source>
        <dbReference type="PROSITE" id="PS51465"/>
    </source>
</evidence>
<feature type="domain" description="Kazal-like" evidence="4">
    <location>
        <begin position="1"/>
        <end position="46"/>
    </location>
</feature>
<evidence type="ECO:0000256" key="2">
    <source>
        <dbReference type="ARBA" id="ARBA00022900"/>
    </source>
</evidence>
<dbReference type="EMBL" id="AJVK01011712">
    <property type="status" value="NOT_ANNOTATED_CDS"/>
    <property type="molecule type" value="Genomic_DNA"/>
</dbReference>
<keyword evidence="6" id="KW-1185">Reference proteome</keyword>
<organism evidence="5 6">
    <name type="scientific">Phlebotomus papatasi</name>
    <name type="common">Sandfly</name>
    <dbReference type="NCBI Taxonomy" id="29031"/>
    <lineage>
        <taxon>Eukaryota</taxon>
        <taxon>Metazoa</taxon>
        <taxon>Ecdysozoa</taxon>
        <taxon>Arthropoda</taxon>
        <taxon>Hexapoda</taxon>
        <taxon>Insecta</taxon>
        <taxon>Pterygota</taxon>
        <taxon>Neoptera</taxon>
        <taxon>Endopterygota</taxon>
        <taxon>Diptera</taxon>
        <taxon>Nematocera</taxon>
        <taxon>Psychodoidea</taxon>
        <taxon>Psychodidae</taxon>
        <taxon>Phlebotomus</taxon>
        <taxon>Phlebotomus</taxon>
    </lineage>
</organism>
<dbReference type="PANTHER" id="PTHR10913">
    <property type="entry name" value="FOLLISTATIN-RELATED"/>
    <property type="match status" value="1"/>
</dbReference>
<dbReference type="AlphaFoldDB" id="A0A1B0D545"/>
<proteinExistence type="predicted"/>
<evidence type="ECO:0000313" key="6">
    <source>
        <dbReference type="Proteomes" id="UP000092462"/>
    </source>
</evidence>
<name>A0A1B0D545_PHLPP</name>
<dbReference type="PROSITE" id="PS51465">
    <property type="entry name" value="KAZAL_2"/>
    <property type="match status" value="5"/>
</dbReference>
<keyword evidence="2" id="KW-0722">Serine protease inhibitor</keyword>
<dbReference type="PANTHER" id="PTHR10913:SF45">
    <property type="entry name" value="FOLLISTATIN, ISOFORM A-RELATED"/>
    <property type="match status" value="1"/>
</dbReference>
<dbReference type="GO" id="GO:0030154">
    <property type="term" value="P:cell differentiation"/>
    <property type="evidence" value="ECO:0007669"/>
    <property type="project" value="TreeGrafter"/>
</dbReference>
<keyword evidence="1" id="KW-0646">Protease inhibitor</keyword>
<dbReference type="InterPro" id="IPR036058">
    <property type="entry name" value="Kazal_dom_sf"/>
</dbReference>
<dbReference type="VEuPathDB" id="VectorBase:PPAPM1_007080"/>
<evidence type="ECO:0000256" key="3">
    <source>
        <dbReference type="ARBA" id="ARBA00023157"/>
    </source>
</evidence>
<protein>
    <recommendedName>
        <fullName evidence="4">Kazal-like domain-containing protein</fullName>
    </recommendedName>
</protein>
<reference evidence="5" key="1">
    <citation type="submission" date="2022-08" db="UniProtKB">
        <authorList>
            <consortium name="EnsemblMetazoa"/>
        </authorList>
    </citation>
    <scope>IDENTIFICATION</scope>
    <source>
        <strain evidence="5">Israel</strain>
    </source>
</reference>
<feature type="domain" description="Kazal-like" evidence="4">
    <location>
        <begin position="157"/>
        <end position="213"/>
    </location>
</feature>
<accession>A0A1B0D545</accession>
<evidence type="ECO:0000313" key="5">
    <source>
        <dbReference type="EnsemblMetazoa" id="PPAI002602-PA"/>
    </source>
</evidence>
<feature type="domain" description="Kazal-like" evidence="4">
    <location>
        <begin position="47"/>
        <end position="101"/>
    </location>
</feature>
<dbReference type="VEuPathDB" id="VectorBase:PPAI002602"/>
<evidence type="ECO:0000256" key="1">
    <source>
        <dbReference type="ARBA" id="ARBA00022690"/>
    </source>
</evidence>
<dbReference type="EnsemblMetazoa" id="PPAI002602-RA">
    <property type="protein sequence ID" value="PPAI002602-PA"/>
    <property type="gene ID" value="PPAI002602"/>
</dbReference>
<dbReference type="Proteomes" id="UP000092462">
    <property type="component" value="Unassembled WGS sequence"/>
</dbReference>
<dbReference type="SUPFAM" id="SSF100895">
    <property type="entry name" value="Kazal-type serine protease inhibitors"/>
    <property type="match status" value="2"/>
</dbReference>
<sequence>MCPAIHSPVCCTYPDGSTESYSNSCVASVDNCQRGTNCDTVEPGNCPATEPQCGEICTYEYKPVCCTYPDGSTVTYSNSCEASVDSCKRGTSCTTLEDGECPTAGTECNDACPFNYEPVCCTYPDGSTVTYGNSCEASVDSCKRGTSCTIVEEGECSTTEPQCNDVCPFNYEPVCCTYADGSTKTYGNDCTASVDNCQRGTSCETMVPGECTTEAEPEDPAMCPQIACTEQYDPICCYYADGTTRTFGNSCEASVTNCQEKKTCESTTEGECGDTVDARKADYITLPNIYPEMK</sequence>
<dbReference type="SMART" id="SM00280">
    <property type="entry name" value="KAZAL"/>
    <property type="match status" value="3"/>
</dbReference>
<keyword evidence="3" id="KW-1015">Disulfide bond</keyword>
<feature type="domain" description="Kazal-like" evidence="4">
    <location>
        <begin position="102"/>
        <end position="156"/>
    </location>
</feature>
<feature type="domain" description="Kazal-like" evidence="4">
    <location>
        <begin position="217"/>
        <end position="274"/>
    </location>
</feature>
<dbReference type="GO" id="GO:0005576">
    <property type="term" value="C:extracellular region"/>
    <property type="evidence" value="ECO:0007669"/>
    <property type="project" value="TreeGrafter"/>
</dbReference>
<dbReference type="Gene3D" id="3.30.60.30">
    <property type="match status" value="5"/>
</dbReference>
<dbReference type="InterPro" id="IPR002350">
    <property type="entry name" value="Kazal_dom"/>
</dbReference>